<evidence type="ECO:0000256" key="6">
    <source>
        <dbReference type="ARBA" id="ARBA00022840"/>
    </source>
</evidence>
<feature type="transmembrane region" description="Helical" evidence="9">
    <location>
        <begin position="247"/>
        <end position="268"/>
    </location>
</feature>
<evidence type="ECO:0000256" key="3">
    <source>
        <dbReference type="ARBA" id="ARBA00022475"/>
    </source>
</evidence>
<dbReference type="STRING" id="336988.NT96_04145"/>
<dbReference type="SUPFAM" id="SSF52540">
    <property type="entry name" value="P-loop containing nucleoside triphosphate hydrolases"/>
    <property type="match status" value="1"/>
</dbReference>
<evidence type="ECO:0000256" key="8">
    <source>
        <dbReference type="ARBA" id="ARBA00023136"/>
    </source>
</evidence>
<dbReference type="EMBL" id="AFVZ01000001">
    <property type="protein sequence ID" value="EHN58315.1"/>
    <property type="molecule type" value="Genomic_DNA"/>
</dbReference>
<dbReference type="PANTHER" id="PTHR43394">
    <property type="entry name" value="ATP-DEPENDENT PERMEASE MDL1, MITOCHONDRIAL"/>
    <property type="match status" value="1"/>
</dbReference>
<gene>
    <name evidence="12" type="ORF">OKIT_0189</name>
</gene>
<name>G9WHH6_9LACO</name>
<dbReference type="RefSeq" id="WP_007744498.1">
    <property type="nucleotide sequence ID" value="NZ_CM001398.1"/>
</dbReference>
<evidence type="ECO:0000256" key="2">
    <source>
        <dbReference type="ARBA" id="ARBA00022448"/>
    </source>
</evidence>
<proteinExistence type="predicted"/>
<dbReference type="Gene3D" id="1.20.1560.10">
    <property type="entry name" value="ABC transporter type 1, transmembrane domain"/>
    <property type="match status" value="1"/>
</dbReference>
<feature type="transmembrane region" description="Helical" evidence="9">
    <location>
        <begin position="280"/>
        <end position="301"/>
    </location>
</feature>
<feature type="transmembrane region" description="Helical" evidence="9">
    <location>
        <begin position="55"/>
        <end position="73"/>
    </location>
</feature>
<dbReference type="PROSITE" id="PS50893">
    <property type="entry name" value="ABC_TRANSPORTER_2"/>
    <property type="match status" value="1"/>
</dbReference>
<dbReference type="SUPFAM" id="SSF90123">
    <property type="entry name" value="ABC transporter transmembrane region"/>
    <property type="match status" value="1"/>
</dbReference>
<dbReference type="AlphaFoldDB" id="G9WHH6"/>
<feature type="domain" description="ABC transporter" evidence="10">
    <location>
        <begin position="338"/>
        <end position="571"/>
    </location>
</feature>
<dbReference type="GO" id="GO:0005886">
    <property type="term" value="C:plasma membrane"/>
    <property type="evidence" value="ECO:0007669"/>
    <property type="project" value="UniProtKB-SubCell"/>
</dbReference>
<keyword evidence="5" id="KW-0547">Nucleotide-binding</keyword>
<dbReference type="GO" id="GO:0015421">
    <property type="term" value="F:ABC-type oligopeptide transporter activity"/>
    <property type="evidence" value="ECO:0007669"/>
    <property type="project" value="TreeGrafter"/>
</dbReference>
<dbReference type="GO" id="GO:0005524">
    <property type="term" value="F:ATP binding"/>
    <property type="evidence" value="ECO:0007669"/>
    <property type="project" value="UniProtKB-KW"/>
</dbReference>
<evidence type="ECO:0000256" key="5">
    <source>
        <dbReference type="ARBA" id="ARBA00022741"/>
    </source>
</evidence>
<keyword evidence="2" id="KW-0813">Transport</keyword>
<keyword evidence="3" id="KW-1003">Cell membrane</keyword>
<comment type="subcellular location">
    <subcellularLocation>
        <location evidence="1">Cell membrane</location>
        <topology evidence="1">Multi-pass membrane protein</topology>
    </subcellularLocation>
</comment>
<dbReference type="SMART" id="SM00382">
    <property type="entry name" value="AAA"/>
    <property type="match status" value="1"/>
</dbReference>
<feature type="transmembrane region" description="Helical" evidence="9">
    <location>
        <begin position="160"/>
        <end position="179"/>
    </location>
</feature>
<reference evidence="12 13" key="1">
    <citation type="journal article" date="2012" name="PLoS ONE">
        <title>Functional divergence in the genus oenococcus as predicted by genome sequencing of the newly-described species, Oenococcus kitaharae.</title>
        <authorList>
            <person name="Borneman A.R."/>
            <person name="McCarthy J.M."/>
            <person name="Chambers P.J."/>
            <person name="Bartowsky E.J."/>
        </authorList>
    </citation>
    <scope>NUCLEOTIDE SEQUENCE [LARGE SCALE GENOMIC DNA]</scope>
    <source>
        <strain evidence="13">DSM17330</strain>
    </source>
</reference>
<dbReference type="OrthoDB" id="9770415at2"/>
<dbReference type="PATRIC" id="fig|1045004.4.peg.191"/>
<evidence type="ECO:0000256" key="9">
    <source>
        <dbReference type="SAM" id="Phobius"/>
    </source>
</evidence>
<dbReference type="InterPro" id="IPR027417">
    <property type="entry name" value="P-loop_NTPase"/>
</dbReference>
<dbReference type="FunFam" id="1.20.1560.10:FF:000011">
    <property type="entry name" value="Multidrug ABC transporter ATP-binding protein"/>
    <property type="match status" value="1"/>
</dbReference>
<dbReference type="GO" id="GO:0016887">
    <property type="term" value="F:ATP hydrolysis activity"/>
    <property type="evidence" value="ECO:0007669"/>
    <property type="project" value="InterPro"/>
</dbReference>
<dbReference type="PANTHER" id="PTHR43394:SF1">
    <property type="entry name" value="ATP-BINDING CASSETTE SUB-FAMILY B MEMBER 10, MITOCHONDRIAL"/>
    <property type="match status" value="1"/>
</dbReference>
<dbReference type="InterPro" id="IPR039421">
    <property type="entry name" value="Type_1_exporter"/>
</dbReference>
<comment type="caution">
    <text evidence="12">The sequence shown here is derived from an EMBL/GenBank/DDBJ whole genome shotgun (WGS) entry which is preliminary data.</text>
</comment>
<evidence type="ECO:0000313" key="13">
    <source>
        <dbReference type="Proteomes" id="UP000004959"/>
    </source>
</evidence>
<accession>G9WHH6</accession>
<dbReference type="Proteomes" id="UP000004959">
    <property type="component" value="Chromosome"/>
</dbReference>
<feature type="domain" description="ABC transmembrane type-1" evidence="11">
    <location>
        <begin position="19"/>
        <end position="303"/>
    </location>
</feature>
<evidence type="ECO:0000256" key="1">
    <source>
        <dbReference type="ARBA" id="ARBA00004651"/>
    </source>
</evidence>
<dbReference type="InterPro" id="IPR003439">
    <property type="entry name" value="ABC_transporter-like_ATP-bd"/>
</dbReference>
<keyword evidence="6 12" id="KW-0067">ATP-binding</keyword>
<evidence type="ECO:0000259" key="10">
    <source>
        <dbReference type="PROSITE" id="PS50893"/>
    </source>
</evidence>
<protein>
    <submittedName>
        <fullName evidence="12">ABC transporterATP-binding and permease protein</fullName>
    </submittedName>
</protein>
<organism evidence="12 13">
    <name type="scientific">Oenococcus kitaharae DSM 17330</name>
    <dbReference type="NCBI Taxonomy" id="1045004"/>
    <lineage>
        <taxon>Bacteria</taxon>
        <taxon>Bacillati</taxon>
        <taxon>Bacillota</taxon>
        <taxon>Bacilli</taxon>
        <taxon>Lactobacillales</taxon>
        <taxon>Lactobacillaceae</taxon>
        <taxon>Oenococcus</taxon>
    </lineage>
</organism>
<keyword evidence="13" id="KW-1185">Reference proteome</keyword>
<dbReference type="Gene3D" id="3.40.50.300">
    <property type="entry name" value="P-loop containing nucleotide triphosphate hydrolases"/>
    <property type="match status" value="1"/>
</dbReference>
<dbReference type="Pfam" id="PF00664">
    <property type="entry name" value="ABC_membrane"/>
    <property type="match status" value="1"/>
</dbReference>
<dbReference type="InterPro" id="IPR017871">
    <property type="entry name" value="ABC_transporter-like_CS"/>
</dbReference>
<keyword evidence="4 9" id="KW-0812">Transmembrane</keyword>
<dbReference type="PROSITE" id="PS50929">
    <property type="entry name" value="ABC_TM1F"/>
    <property type="match status" value="1"/>
</dbReference>
<feature type="transmembrane region" description="Helical" evidence="9">
    <location>
        <begin position="134"/>
        <end position="154"/>
    </location>
</feature>
<evidence type="ECO:0000259" key="11">
    <source>
        <dbReference type="PROSITE" id="PS50929"/>
    </source>
</evidence>
<dbReference type="HOGENOM" id="CLU_000604_84_6_9"/>
<evidence type="ECO:0000313" key="12">
    <source>
        <dbReference type="EMBL" id="EHN58315.1"/>
    </source>
</evidence>
<dbReference type="FunFam" id="3.40.50.300:FF:000221">
    <property type="entry name" value="Multidrug ABC transporter ATP-binding protein"/>
    <property type="match status" value="1"/>
</dbReference>
<dbReference type="Pfam" id="PF00005">
    <property type="entry name" value="ABC_tran"/>
    <property type="match status" value="1"/>
</dbReference>
<evidence type="ECO:0000256" key="4">
    <source>
        <dbReference type="ARBA" id="ARBA00022692"/>
    </source>
</evidence>
<sequence>MSIFLKLKWFFKEHWRMYAVGIFLLFLTDLSHVIPPYMIGLFTNKVVQRDLTWQYLLVFLLILALLFLSSYVFRYGWNTHIVKGAALLERTLRKRLYDHYMEMDAPFYQKYRTGDLMSHASNDLSSIQRVASGGILMTFDSSANIILVLASMILTVDWRLTLIAIIPLPFLAFGVSLIMPRLRKAFTAYQEGFSKMSDHTQESFLGMKVIKTLGQSKEDIDYFNHQTDEQIKTNSHVARVDSLFDPLATIVMSFSYVLTIILGGEFVLRGTISIGQLVSFAAYLSQLVWPMFALGQLFNVLERGNASYDRVMDLMNEKSAIHDDPNGIAQVKPGELNIRLKGFAYPDGTKTVLKNIDVKVGRGKTLGLVGPVGSGKTTLLRLLLREFDSYDGEIDFSGHDIRDYKLSAYLSSLGYVSQDNFLFSTSIAENIAFSNPKLPQKEIEQVAKLAALHDDILQMPNGYETEVGENGISLSGGQQQRVAIARALIVDPAILILDDALSAVDARTEKEILGALKNQRQDQTTIISASRISSVINADEILVFAHGRVIERGSHAELLAQNGYYADTFHQQEMASHYEAKLTGGDN</sequence>
<dbReference type="PROSITE" id="PS00211">
    <property type="entry name" value="ABC_TRANSPORTER_1"/>
    <property type="match status" value="1"/>
</dbReference>
<dbReference type="InterPro" id="IPR036640">
    <property type="entry name" value="ABC1_TM_sf"/>
</dbReference>
<evidence type="ECO:0000256" key="7">
    <source>
        <dbReference type="ARBA" id="ARBA00022989"/>
    </source>
</evidence>
<keyword evidence="8 9" id="KW-0472">Membrane</keyword>
<keyword evidence="7 9" id="KW-1133">Transmembrane helix</keyword>
<dbReference type="CDD" id="cd18541">
    <property type="entry name" value="ABC_6TM_TmrB_like"/>
    <property type="match status" value="1"/>
</dbReference>
<dbReference type="eggNOG" id="COG1132">
    <property type="taxonomic scope" value="Bacteria"/>
</dbReference>
<dbReference type="InterPro" id="IPR003593">
    <property type="entry name" value="AAA+_ATPase"/>
</dbReference>
<dbReference type="InterPro" id="IPR011527">
    <property type="entry name" value="ABC1_TM_dom"/>
</dbReference>